<dbReference type="Pfam" id="PF13432">
    <property type="entry name" value="TPR_16"/>
    <property type="match status" value="1"/>
</dbReference>
<reference evidence="5 6" key="1">
    <citation type="submission" date="2019-08" db="EMBL/GenBank/DDBJ databases">
        <title>Lewinella sp. strain SSH13 Genome sequencing and assembly.</title>
        <authorList>
            <person name="Kim I."/>
        </authorList>
    </citation>
    <scope>NUCLEOTIDE SEQUENCE [LARGE SCALE GENOMIC DNA]</scope>
    <source>
        <strain evidence="5 6">SSH13</strain>
    </source>
</reference>
<feature type="repeat" description="TPR" evidence="3">
    <location>
        <begin position="293"/>
        <end position="326"/>
    </location>
</feature>
<dbReference type="InterPro" id="IPR050498">
    <property type="entry name" value="Ycf3"/>
</dbReference>
<evidence type="ECO:0000256" key="1">
    <source>
        <dbReference type="ARBA" id="ARBA00022737"/>
    </source>
</evidence>
<keyword evidence="2 3" id="KW-0802">TPR repeat</keyword>
<proteinExistence type="predicted"/>
<comment type="caution">
    <text evidence="5">The sequence shown here is derived from an EMBL/GenBank/DDBJ whole genome shotgun (WGS) entry which is preliminary data.</text>
</comment>
<evidence type="ECO:0000313" key="6">
    <source>
        <dbReference type="Proteomes" id="UP000321907"/>
    </source>
</evidence>
<accession>A0A5C7FZC2</accession>
<keyword evidence="1" id="KW-0677">Repeat</keyword>
<evidence type="ECO:0000256" key="3">
    <source>
        <dbReference type="PROSITE-ProRule" id="PRU00339"/>
    </source>
</evidence>
<name>A0A5C7FZC2_9BACT</name>
<dbReference type="InterPro" id="IPR019734">
    <property type="entry name" value="TPR_rpt"/>
</dbReference>
<dbReference type="Pfam" id="PF13181">
    <property type="entry name" value="TPR_8"/>
    <property type="match status" value="1"/>
</dbReference>
<organism evidence="5 6">
    <name type="scientific">Neolewinella aurantiaca</name>
    <dbReference type="NCBI Taxonomy" id="2602767"/>
    <lineage>
        <taxon>Bacteria</taxon>
        <taxon>Pseudomonadati</taxon>
        <taxon>Bacteroidota</taxon>
        <taxon>Saprospiria</taxon>
        <taxon>Saprospirales</taxon>
        <taxon>Lewinellaceae</taxon>
        <taxon>Neolewinella</taxon>
    </lineage>
</organism>
<keyword evidence="6" id="KW-1185">Reference proteome</keyword>
<dbReference type="EMBL" id="VOXD01000004">
    <property type="protein sequence ID" value="TXF91047.1"/>
    <property type="molecule type" value="Genomic_DNA"/>
</dbReference>
<evidence type="ECO:0000256" key="2">
    <source>
        <dbReference type="ARBA" id="ARBA00022803"/>
    </source>
</evidence>
<feature type="repeat" description="TPR" evidence="3">
    <location>
        <begin position="361"/>
        <end position="394"/>
    </location>
</feature>
<feature type="region of interest" description="Disordered" evidence="4">
    <location>
        <begin position="1"/>
        <end position="23"/>
    </location>
</feature>
<protein>
    <submittedName>
        <fullName evidence="5">Tetratricopeptide repeat protein</fullName>
    </submittedName>
</protein>
<dbReference type="Proteomes" id="UP000321907">
    <property type="component" value="Unassembled WGS sequence"/>
</dbReference>
<dbReference type="PANTHER" id="PTHR44858">
    <property type="entry name" value="TETRATRICOPEPTIDE REPEAT PROTEIN 6"/>
    <property type="match status" value="1"/>
</dbReference>
<dbReference type="PROSITE" id="PS50005">
    <property type="entry name" value="TPR"/>
    <property type="match status" value="2"/>
</dbReference>
<dbReference type="SUPFAM" id="SSF48452">
    <property type="entry name" value="TPR-like"/>
    <property type="match status" value="3"/>
</dbReference>
<sequence>MFKHRVPANSYTPSHGTAATPMNKKNNQLKALLARYENDEINNDSLFLSEEEFDELLAHYYEQHDYDRTLEVADMAIAQHRFSPEFYKWKALIHKINLEEDDAFAALEKLSIYAPNDEEALLLRLEVLVHFGHREPAREVLERLRTSVRGDEKFSLLAFFDGLLLMQEFRFEESFLALTEAVKLDPLQEPALEELINASEFVAYRKRLLKLFNHLLAKDPFNDLIWYYTGLWHDDDGNDLAALDAFANARSLKSDHPVYDLEYADKLFDLDRYELALKAYTAYFESDKAEDSYETFMRVGRSYQMLNHLDKAKKAYGRAIELNAEMYDIFQHLGECFAAEEKWRIAAYNYGRAVEREGHTPDCWLGLGLCHAALNENKEAEFAFQKALAMDDRYSDAVIAYAVLMVEQGEEVRALTFVNDTLERYEDASLIYGAVAIHLMTNRRAEALTLLNTALSEYYEAHQMLIDFFPDLKKDREIEAIFNLYRPRE</sequence>
<evidence type="ECO:0000256" key="4">
    <source>
        <dbReference type="SAM" id="MobiDB-lite"/>
    </source>
</evidence>
<dbReference type="OrthoDB" id="9803982at2"/>
<dbReference type="AlphaFoldDB" id="A0A5C7FZC2"/>
<dbReference type="SMART" id="SM00028">
    <property type="entry name" value="TPR"/>
    <property type="match status" value="4"/>
</dbReference>
<dbReference type="InterPro" id="IPR011990">
    <property type="entry name" value="TPR-like_helical_dom_sf"/>
</dbReference>
<evidence type="ECO:0000313" key="5">
    <source>
        <dbReference type="EMBL" id="TXF91047.1"/>
    </source>
</evidence>
<dbReference type="PANTHER" id="PTHR44858:SF1">
    <property type="entry name" value="UDP-N-ACETYLGLUCOSAMINE--PEPTIDE N-ACETYLGLUCOSAMINYLTRANSFERASE SPINDLY-RELATED"/>
    <property type="match status" value="1"/>
</dbReference>
<gene>
    <name evidence="5" type="ORF">FUA23_04385</name>
</gene>
<dbReference type="Gene3D" id="1.25.40.10">
    <property type="entry name" value="Tetratricopeptide repeat domain"/>
    <property type="match status" value="3"/>
</dbReference>